<accession>A0ABD0M7V5</accession>
<feature type="region of interest" description="Disordered" evidence="1">
    <location>
        <begin position="1"/>
        <end position="20"/>
    </location>
</feature>
<proteinExistence type="predicted"/>
<reference evidence="2 3" key="1">
    <citation type="journal article" date="2023" name="Sci. Data">
        <title>Genome assembly of the Korean intertidal mud-creeper Batillaria attramentaria.</title>
        <authorList>
            <person name="Patra A.K."/>
            <person name="Ho P.T."/>
            <person name="Jun S."/>
            <person name="Lee S.J."/>
            <person name="Kim Y."/>
            <person name="Won Y.J."/>
        </authorList>
    </citation>
    <scope>NUCLEOTIDE SEQUENCE [LARGE SCALE GENOMIC DNA]</scope>
    <source>
        <strain evidence="2">Wonlab-2016</strain>
    </source>
</reference>
<name>A0ABD0M7V5_9CAEN</name>
<organism evidence="2 3">
    <name type="scientific">Batillaria attramentaria</name>
    <dbReference type="NCBI Taxonomy" id="370345"/>
    <lineage>
        <taxon>Eukaryota</taxon>
        <taxon>Metazoa</taxon>
        <taxon>Spiralia</taxon>
        <taxon>Lophotrochozoa</taxon>
        <taxon>Mollusca</taxon>
        <taxon>Gastropoda</taxon>
        <taxon>Caenogastropoda</taxon>
        <taxon>Sorbeoconcha</taxon>
        <taxon>Cerithioidea</taxon>
        <taxon>Batillariidae</taxon>
        <taxon>Batillaria</taxon>
    </lineage>
</organism>
<keyword evidence="3" id="KW-1185">Reference proteome</keyword>
<dbReference type="EMBL" id="JACVVK020000003">
    <property type="protein sequence ID" value="KAK7507782.1"/>
    <property type="molecule type" value="Genomic_DNA"/>
</dbReference>
<evidence type="ECO:0000313" key="2">
    <source>
        <dbReference type="EMBL" id="KAK7507782.1"/>
    </source>
</evidence>
<sequence>NNTRQRRHSPDIRDSLGAGVRHKPDICQARQIKLPPLYPAIPLGAANFAADPSLTIPLTSRLSVPLGAAKQTLQHTVSWAVINALP</sequence>
<dbReference type="Proteomes" id="UP001519460">
    <property type="component" value="Unassembled WGS sequence"/>
</dbReference>
<evidence type="ECO:0000313" key="3">
    <source>
        <dbReference type="Proteomes" id="UP001519460"/>
    </source>
</evidence>
<feature type="non-terminal residue" evidence="2">
    <location>
        <position position="86"/>
    </location>
</feature>
<evidence type="ECO:0000256" key="1">
    <source>
        <dbReference type="SAM" id="MobiDB-lite"/>
    </source>
</evidence>
<gene>
    <name evidence="2" type="ORF">BaRGS_00000747</name>
</gene>
<feature type="non-terminal residue" evidence="2">
    <location>
        <position position="1"/>
    </location>
</feature>
<dbReference type="AlphaFoldDB" id="A0ABD0M7V5"/>
<protein>
    <submittedName>
        <fullName evidence="2">Uncharacterized protein</fullName>
    </submittedName>
</protein>
<comment type="caution">
    <text evidence="2">The sequence shown here is derived from an EMBL/GenBank/DDBJ whole genome shotgun (WGS) entry which is preliminary data.</text>
</comment>